<evidence type="ECO:0000313" key="1">
    <source>
        <dbReference type="EMBL" id="GAA0548378.1"/>
    </source>
</evidence>
<dbReference type="InterPro" id="IPR019587">
    <property type="entry name" value="Polyketide_cyclase/dehydratase"/>
</dbReference>
<gene>
    <name evidence="1" type="ORF">GCM10009533_53860</name>
</gene>
<dbReference type="PANTHER" id="PTHR39332">
    <property type="entry name" value="BLL4707 PROTEIN"/>
    <property type="match status" value="1"/>
</dbReference>
<sequence>MARTYTSAVIPASADEVWRLVREFDGLPRWHPEVAASEIEGGGDARPGCVRALTLSDGALVRERLSALDDIQRSCTYEMLEGPFAVRRYVATLRLAPVTDRGHTFAEWYSEYDSEAADEASLDEKFGKDVYGAGFRALQRRYGA</sequence>
<protein>
    <submittedName>
        <fullName evidence="1">SRPBCC family protein</fullName>
    </submittedName>
</protein>
<dbReference type="RefSeq" id="WP_009948219.1">
    <property type="nucleotide sequence ID" value="NZ_BAAAGS010000045.1"/>
</dbReference>
<dbReference type="PANTHER" id="PTHR39332:SF7">
    <property type="entry name" value="SRPBCC FAMILY PROTEIN"/>
    <property type="match status" value="1"/>
</dbReference>
<dbReference type="EMBL" id="BAAAGS010000045">
    <property type="protein sequence ID" value="GAA0548378.1"/>
    <property type="molecule type" value="Genomic_DNA"/>
</dbReference>
<dbReference type="InterPro" id="IPR023393">
    <property type="entry name" value="START-like_dom_sf"/>
</dbReference>
<dbReference type="Pfam" id="PF10604">
    <property type="entry name" value="Polyketide_cyc2"/>
    <property type="match status" value="1"/>
</dbReference>
<organism evidence="1 2">
    <name type="scientific">Saccharopolyspora erythraea</name>
    <name type="common">Streptomyces erythraeus</name>
    <dbReference type="NCBI Taxonomy" id="1836"/>
    <lineage>
        <taxon>Bacteria</taxon>
        <taxon>Bacillati</taxon>
        <taxon>Actinomycetota</taxon>
        <taxon>Actinomycetes</taxon>
        <taxon>Pseudonocardiales</taxon>
        <taxon>Pseudonocardiaceae</taxon>
        <taxon>Saccharopolyspora</taxon>
    </lineage>
</organism>
<proteinExistence type="predicted"/>
<dbReference type="Proteomes" id="UP001500729">
    <property type="component" value="Unassembled WGS sequence"/>
</dbReference>
<dbReference type="SUPFAM" id="SSF55961">
    <property type="entry name" value="Bet v1-like"/>
    <property type="match status" value="1"/>
</dbReference>
<comment type="caution">
    <text evidence="1">The sequence shown here is derived from an EMBL/GenBank/DDBJ whole genome shotgun (WGS) entry which is preliminary data.</text>
</comment>
<dbReference type="Gene3D" id="3.30.530.20">
    <property type="match status" value="1"/>
</dbReference>
<evidence type="ECO:0000313" key="2">
    <source>
        <dbReference type="Proteomes" id="UP001500729"/>
    </source>
</evidence>
<accession>A0ABN1DNT5</accession>
<keyword evidence="2" id="KW-1185">Reference proteome</keyword>
<dbReference type="CDD" id="cd07821">
    <property type="entry name" value="PYR_PYL_RCAR_like"/>
    <property type="match status" value="1"/>
</dbReference>
<name>A0ABN1DNT5_SACER</name>
<reference evidence="1 2" key="1">
    <citation type="journal article" date="2019" name="Int. J. Syst. Evol. Microbiol.">
        <title>The Global Catalogue of Microorganisms (GCM) 10K type strain sequencing project: providing services to taxonomists for standard genome sequencing and annotation.</title>
        <authorList>
            <consortium name="The Broad Institute Genomics Platform"/>
            <consortium name="The Broad Institute Genome Sequencing Center for Infectious Disease"/>
            <person name="Wu L."/>
            <person name="Ma J."/>
        </authorList>
    </citation>
    <scope>NUCLEOTIDE SEQUENCE [LARGE SCALE GENOMIC DNA]</scope>
    <source>
        <strain evidence="1 2">JCM 10303</strain>
    </source>
</reference>